<dbReference type="InterPro" id="IPR003018">
    <property type="entry name" value="GAF"/>
</dbReference>
<keyword evidence="3" id="KW-0597">Phosphoprotein</keyword>
<dbReference type="Gene3D" id="3.30.450.40">
    <property type="match status" value="1"/>
</dbReference>
<dbReference type="InterPro" id="IPR003594">
    <property type="entry name" value="HATPase_dom"/>
</dbReference>
<dbReference type="SMART" id="SM00387">
    <property type="entry name" value="HATPase_c"/>
    <property type="match status" value="1"/>
</dbReference>
<dbReference type="AlphaFoldDB" id="A0A6J6RYM6"/>
<dbReference type="InterPro" id="IPR036890">
    <property type="entry name" value="HATPase_C_sf"/>
</dbReference>
<dbReference type="Pfam" id="PF00512">
    <property type="entry name" value="HisKA"/>
    <property type="match status" value="1"/>
</dbReference>
<dbReference type="Pfam" id="PF13185">
    <property type="entry name" value="GAF_2"/>
    <property type="match status" value="1"/>
</dbReference>
<comment type="catalytic activity">
    <reaction evidence="1">
        <text>ATP + protein L-histidine = ADP + protein N-phospho-L-histidine.</text>
        <dbReference type="EC" id="2.7.13.3"/>
    </reaction>
</comment>
<evidence type="ECO:0000256" key="4">
    <source>
        <dbReference type="ARBA" id="ARBA00022679"/>
    </source>
</evidence>
<evidence type="ECO:0000256" key="3">
    <source>
        <dbReference type="ARBA" id="ARBA00022553"/>
    </source>
</evidence>
<dbReference type="SMART" id="SM00065">
    <property type="entry name" value="GAF"/>
    <property type="match status" value="1"/>
</dbReference>
<keyword evidence="4" id="KW-0808">Transferase</keyword>
<dbReference type="GO" id="GO:0000155">
    <property type="term" value="F:phosphorelay sensor kinase activity"/>
    <property type="evidence" value="ECO:0007669"/>
    <property type="project" value="InterPro"/>
</dbReference>
<name>A0A6J6RYM6_9ZZZZ</name>
<dbReference type="Gene3D" id="1.10.287.130">
    <property type="match status" value="1"/>
</dbReference>
<dbReference type="SUPFAM" id="SSF55781">
    <property type="entry name" value="GAF domain-like"/>
    <property type="match status" value="1"/>
</dbReference>
<evidence type="ECO:0000256" key="2">
    <source>
        <dbReference type="ARBA" id="ARBA00012438"/>
    </source>
</evidence>
<evidence type="ECO:0000256" key="1">
    <source>
        <dbReference type="ARBA" id="ARBA00000085"/>
    </source>
</evidence>
<dbReference type="Pfam" id="PF02518">
    <property type="entry name" value="HATPase_c"/>
    <property type="match status" value="1"/>
</dbReference>
<proteinExistence type="predicted"/>
<dbReference type="Gene3D" id="3.30.565.10">
    <property type="entry name" value="Histidine kinase-like ATPase, C-terminal domain"/>
    <property type="match status" value="1"/>
</dbReference>
<dbReference type="CDD" id="cd00082">
    <property type="entry name" value="HisKA"/>
    <property type="match status" value="1"/>
</dbReference>
<dbReference type="InterPro" id="IPR050351">
    <property type="entry name" value="BphY/WalK/GraS-like"/>
</dbReference>
<evidence type="ECO:0000313" key="7">
    <source>
        <dbReference type="EMBL" id="CAB4727438.1"/>
    </source>
</evidence>
<sequence>MGGVREARRPTRAREVREALERGGQDLQDLVDLLRDTTGVAMATVTVLDAGTFCFTTVAGAAPFETEHDQAVCRWSMPHDRVFSIEDLSTDPRTATLPFVDGRRHSLRFYASAPLHAPDGDPVGRLCLFGTEPRALAPLEARLLEVLARDVSAIIALRLADADRDAAGTPDEALVDFARLVHELRTPLLTLRGSLQMARDALDLDAESLAGRMLAMAQRSSARLEELVDAVLRLASHQAPEVATVDLDALVAGVLEGMADTVSTAGAQVLVEPLGVVRGDPAQLGVVVQNLVGNACKFTRPGVPPVVRIRAVDRPGARRVEVLDNGPGIPDEHREAVFGLFRRYSRAEGYGIGLSTVAVVVRAHGGAVGVGPNPDGPGSCFWFELPHPGSHPGGGWVEGAVG</sequence>
<protein>
    <recommendedName>
        <fullName evidence="2">histidine kinase</fullName>
        <ecNumber evidence="2">2.7.13.3</ecNumber>
    </recommendedName>
</protein>
<gene>
    <name evidence="7" type="ORF">UFOPK2761_00269</name>
</gene>
<dbReference type="GO" id="GO:0030295">
    <property type="term" value="F:protein kinase activator activity"/>
    <property type="evidence" value="ECO:0007669"/>
    <property type="project" value="TreeGrafter"/>
</dbReference>
<dbReference type="GO" id="GO:0007234">
    <property type="term" value="P:osmosensory signaling via phosphorelay pathway"/>
    <property type="evidence" value="ECO:0007669"/>
    <property type="project" value="TreeGrafter"/>
</dbReference>
<feature type="domain" description="Histidine kinase" evidence="6">
    <location>
        <begin position="179"/>
        <end position="389"/>
    </location>
</feature>
<dbReference type="PROSITE" id="PS50109">
    <property type="entry name" value="HIS_KIN"/>
    <property type="match status" value="1"/>
</dbReference>
<dbReference type="SMART" id="SM00388">
    <property type="entry name" value="HisKA"/>
    <property type="match status" value="1"/>
</dbReference>
<dbReference type="EC" id="2.7.13.3" evidence="2"/>
<keyword evidence="5" id="KW-0418">Kinase</keyword>
<accession>A0A6J6RYM6</accession>
<dbReference type="PANTHER" id="PTHR42878:SF15">
    <property type="entry name" value="BACTERIOPHYTOCHROME"/>
    <property type="match status" value="1"/>
</dbReference>
<dbReference type="InterPro" id="IPR036097">
    <property type="entry name" value="HisK_dim/P_sf"/>
</dbReference>
<dbReference type="GO" id="GO:0000156">
    <property type="term" value="F:phosphorelay response regulator activity"/>
    <property type="evidence" value="ECO:0007669"/>
    <property type="project" value="TreeGrafter"/>
</dbReference>
<organism evidence="7">
    <name type="scientific">freshwater metagenome</name>
    <dbReference type="NCBI Taxonomy" id="449393"/>
    <lineage>
        <taxon>unclassified sequences</taxon>
        <taxon>metagenomes</taxon>
        <taxon>ecological metagenomes</taxon>
    </lineage>
</organism>
<dbReference type="InterPro" id="IPR003661">
    <property type="entry name" value="HisK_dim/P_dom"/>
</dbReference>
<reference evidence="7" key="1">
    <citation type="submission" date="2020-05" db="EMBL/GenBank/DDBJ databases">
        <authorList>
            <person name="Chiriac C."/>
            <person name="Salcher M."/>
            <person name="Ghai R."/>
            <person name="Kavagutti S V."/>
        </authorList>
    </citation>
    <scope>NUCLEOTIDE SEQUENCE</scope>
</reference>
<evidence type="ECO:0000256" key="5">
    <source>
        <dbReference type="ARBA" id="ARBA00022777"/>
    </source>
</evidence>
<dbReference type="PRINTS" id="PR00344">
    <property type="entry name" value="BCTRLSENSOR"/>
</dbReference>
<evidence type="ECO:0000259" key="6">
    <source>
        <dbReference type="PROSITE" id="PS50109"/>
    </source>
</evidence>
<dbReference type="PANTHER" id="PTHR42878">
    <property type="entry name" value="TWO-COMPONENT HISTIDINE KINASE"/>
    <property type="match status" value="1"/>
</dbReference>
<dbReference type="InterPro" id="IPR005467">
    <property type="entry name" value="His_kinase_dom"/>
</dbReference>
<dbReference type="InterPro" id="IPR004358">
    <property type="entry name" value="Sig_transdc_His_kin-like_C"/>
</dbReference>
<dbReference type="SUPFAM" id="SSF55874">
    <property type="entry name" value="ATPase domain of HSP90 chaperone/DNA topoisomerase II/histidine kinase"/>
    <property type="match status" value="1"/>
</dbReference>
<dbReference type="EMBL" id="CAEZYQ010000001">
    <property type="protein sequence ID" value="CAB4727438.1"/>
    <property type="molecule type" value="Genomic_DNA"/>
</dbReference>
<dbReference type="InterPro" id="IPR029016">
    <property type="entry name" value="GAF-like_dom_sf"/>
</dbReference>
<dbReference type="SUPFAM" id="SSF47384">
    <property type="entry name" value="Homodimeric domain of signal transducing histidine kinase"/>
    <property type="match status" value="1"/>
</dbReference>